<sequence length="36" mass="3824">MKKSVLLKMVLIIAALVLVAGPTTVSAQDKPIELTM</sequence>
<evidence type="ECO:0000313" key="1">
    <source>
        <dbReference type="EMBL" id="GAG48709.1"/>
    </source>
</evidence>
<dbReference type="EMBL" id="BARS01058475">
    <property type="protein sequence ID" value="GAG48709.1"/>
    <property type="molecule type" value="Genomic_DNA"/>
</dbReference>
<protein>
    <submittedName>
        <fullName evidence="1">Uncharacterized protein</fullName>
    </submittedName>
</protein>
<reference evidence="1" key="1">
    <citation type="journal article" date="2014" name="Front. Microbiol.">
        <title>High frequency of phylogenetically diverse reductive dehalogenase-homologous genes in deep subseafloor sedimentary metagenomes.</title>
        <authorList>
            <person name="Kawai M."/>
            <person name="Futagami T."/>
            <person name="Toyoda A."/>
            <person name="Takaki Y."/>
            <person name="Nishi S."/>
            <person name="Hori S."/>
            <person name="Arai W."/>
            <person name="Tsubouchi T."/>
            <person name="Morono Y."/>
            <person name="Uchiyama I."/>
            <person name="Ito T."/>
            <person name="Fujiyama A."/>
            <person name="Inagaki F."/>
            <person name="Takami H."/>
        </authorList>
    </citation>
    <scope>NUCLEOTIDE SEQUENCE</scope>
    <source>
        <strain evidence="1">Expedition CK06-06</strain>
    </source>
</reference>
<gene>
    <name evidence="1" type="ORF">S01H1_85253</name>
</gene>
<organism evidence="1">
    <name type="scientific">marine sediment metagenome</name>
    <dbReference type="NCBI Taxonomy" id="412755"/>
    <lineage>
        <taxon>unclassified sequences</taxon>
        <taxon>metagenomes</taxon>
        <taxon>ecological metagenomes</taxon>
    </lineage>
</organism>
<comment type="caution">
    <text evidence="1">The sequence shown here is derived from an EMBL/GenBank/DDBJ whole genome shotgun (WGS) entry which is preliminary data.</text>
</comment>
<accession>X0XZ14</accession>
<name>X0XZ14_9ZZZZ</name>
<feature type="non-terminal residue" evidence="1">
    <location>
        <position position="36"/>
    </location>
</feature>
<proteinExistence type="predicted"/>
<dbReference type="AlphaFoldDB" id="X0XZ14"/>